<dbReference type="EMBL" id="JAHVKP010000001">
    <property type="protein sequence ID" value="MBY6218286.1"/>
    <property type="molecule type" value="Genomic_DNA"/>
</dbReference>
<sequence>MRIDSQLRALRSDMAPQRHAQVALEAARDSWAEGPAGAALAELEGFGKAGSLDDYPALGALFAEEGRAAGLIGDLVDSLLPALQEHPLGQVPLRHQYKDGLTVLQLAQRGCAALTLITYEEMDQEQASACFTGGERYEAVLAGAADVRELELLSETEGRAAIDCRTRRVVAGEVMRCLGFAHTRQVTRVFGRLAVLRLSRTEERPPETRQYSLGDGRLLHRASGCRAESQREMATALLGRMGRKDAAPLLADLSRKGSAHIRWQTLRECLALDAASGFAALGRIAADPEDELSAPAGALRAQLLEAHPQLAKIEEASCPA</sequence>
<reference evidence="1" key="1">
    <citation type="submission" date="2021-06" db="EMBL/GenBank/DDBJ databases">
        <title>50 bacteria genomes isolated from Dapeng, Shenzhen, China.</title>
        <authorList>
            <person name="Zheng W."/>
            <person name="Yu S."/>
            <person name="Huang Y."/>
        </authorList>
    </citation>
    <scope>NUCLEOTIDE SEQUENCE</scope>
    <source>
        <strain evidence="1">DP4N28-2</strain>
    </source>
</reference>
<evidence type="ECO:0008006" key="3">
    <source>
        <dbReference type="Google" id="ProtNLM"/>
    </source>
</evidence>
<evidence type="ECO:0000313" key="2">
    <source>
        <dbReference type="Proteomes" id="UP000824927"/>
    </source>
</evidence>
<dbReference type="AlphaFoldDB" id="A0A9Q3S1L8"/>
<evidence type="ECO:0000313" key="1">
    <source>
        <dbReference type="EMBL" id="MBY6218286.1"/>
    </source>
</evidence>
<organism evidence="1 2">
    <name type="scientific">Qipengyuania aquimaris</name>
    <dbReference type="NCBI Taxonomy" id="255984"/>
    <lineage>
        <taxon>Bacteria</taxon>
        <taxon>Pseudomonadati</taxon>
        <taxon>Pseudomonadota</taxon>
        <taxon>Alphaproteobacteria</taxon>
        <taxon>Sphingomonadales</taxon>
        <taxon>Erythrobacteraceae</taxon>
        <taxon>Qipengyuania</taxon>
    </lineage>
</organism>
<dbReference type="RefSeq" id="WP_222405149.1">
    <property type="nucleotide sequence ID" value="NZ_JAHVKP010000001.1"/>
</dbReference>
<name>A0A9Q3S1L8_9SPHN</name>
<dbReference type="Proteomes" id="UP000824927">
    <property type="component" value="Unassembled WGS sequence"/>
</dbReference>
<protein>
    <recommendedName>
        <fullName evidence="3">HEAT repeat domain-containing protein</fullName>
    </recommendedName>
</protein>
<proteinExistence type="predicted"/>
<accession>A0A9Q3S1L8</accession>
<comment type="caution">
    <text evidence="1">The sequence shown here is derived from an EMBL/GenBank/DDBJ whole genome shotgun (WGS) entry which is preliminary data.</text>
</comment>
<gene>
    <name evidence="1" type="ORF">KUV31_08020</name>
</gene>